<protein>
    <submittedName>
        <fullName evidence="1">Uncharacterized protein</fullName>
    </submittedName>
</protein>
<evidence type="ECO:0000313" key="2">
    <source>
        <dbReference type="Proteomes" id="UP000735302"/>
    </source>
</evidence>
<accession>A0AAV4BGH6</accession>
<dbReference type="AlphaFoldDB" id="A0AAV4BGH6"/>
<comment type="caution">
    <text evidence="1">The sequence shown here is derived from an EMBL/GenBank/DDBJ whole genome shotgun (WGS) entry which is preliminary data.</text>
</comment>
<evidence type="ECO:0000313" key="1">
    <source>
        <dbReference type="EMBL" id="GFO17444.1"/>
    </source>
</evidence>
<dbReference type="EMBL" id="BLXT01004823">
    <property type="protein sequence ID" value="GFO17444.1"/>
    <property type="molecule type" value="Genomic_DNA"/>
</dbReference>
<sequence length="110" mass="12226">MNTTRHVSERTRKLSDIIYYLESDPIYAYTKLVSDTFQQGLKDAEIETDIAKGLIVTHPVPGRFCIFPEIYKEGNSGKPIISGNGCLTELISFLVGGHRSCWTSPVKCTG</sequence>
<keyword evidence="2" id="KW-1185">Reference proteome</keyword>
<name>A0AAV4BGH6_9GAST</name>
<proteinExistence type="predicted"/>
<gene>
    <name evidence="1" type="ORF">PoB_004394900</name>
</gene>
<dbReference type="Proteomes" id="UP000735302">
    <property type="component" value="Unassembled WGS sequence"/>
</dbReference>
<reference evidence="1 2" key="1">
    <citation type="journal article" date="2021" name="Elife">
        <title>Chloroplast acquisition without the gene transfer in kleptoplastic sea slugs, Plakobranchus ocellatus.</title>
        <authorList>
            <person name="Maeda T."/>
            <person name="Takahashi S."/>
            <person name="Yoshida T."/>
            <person name="Shimamura S."/>
            <person name="Takaki Y."/>
            <person name="Nagai Y."/>
            <person name="Toyoda A."/>
            <person name="Suzuki Y."/>
            <person name="Arimoto A."/>
            <person name="Ishii H."/>
            <person name="Satoh N."/>
            <person name="Nishiyama T."/>
            <person name="Hasebe M."/>
            <person name="Maruyama T."/>
            <person name="Minagawa J."/>
            <person name="Obokata J."/>
            <person name="Shigenobu S."/>
        </authorList>
    </citation>
    <scope>NUCLEOTIDE SEQUENCE [LARGE SCALE GENOMIC DNA]</scope>
</reference>
<organism evidence="1 2">
    <name type="scientific">Plakobranchus ocellatus</name>
    <dbReference type="NCBI Taxonomy" id="259542"/>
    <lineage>
        <taxon>Eukaryota</taxon>
        <taxon>Metazoa</taxon>
        <taxon>Spiralia</taxon>
        <taxon>Lophotrochozoa</taxon>
        <taxon>Mollusca</taxon>
        <taxon>Gastropoda</taxon>
        <taxon>Heterobranchia</taxon>
        <taxon>Euthyneura</taxon>
        <taxon>Panpulmonata</taxon>
        <taxon>Sacoglossa</taxon>
        <taxon>Placobranchoidea</taxon>
        <taxon>Plakobranchidae</taxon>
        <taxon>Plakobranchus</taxon>
    </lineage>
</organism>